<feature type="domain" description="MCM OB" evidence="2">
    <location>
        <begin position="150"/>
        <end position="189"/>
    </location>
</feature>
<dbReference type="SUPFAM" id="SSF50249">
    <property type="entry name" value="Nucleic acid-binding proteins"/>
    <property type="match status" value="1"/>
</dbReference>
<dbReference type="Proteomes" id="UP000030750">
    <property type="component" value="Unassembled WGS sequence"/>
</dbReference>
<name>U6LF29_9EIME</name>
<dbReference type="Gene3D" id="2.40.50.140">
    <property type="entry name" value="Nucleic acid-binding proteins"/>
    <property type="match status" value="1"/>
</dbReference>
<sequence>MAVPAGASEGLRGPFVTPEAPGGPQHSMAGPSAFASTANVNATTREDPATVQDTNFAVFFAHFLRVYKGPSEPDDDAEPLEAAEGLPAEIAEFYYLRTLAILLQRPRSVNSLLVRLRHLEGWAPQGAPVEDAGLKLAHHIRRNFISISGIRCSMLGSLICLKGLVTRTTDVRPELTLGAFRCEDCGRFSGIDFRLSTFDIRLSTFDIRHSTFDFGL</sequence>
<proteinExistence type="predicted"/>
<reference evidence="3" key="2">
    <citation type="submission" date="2013-10" db="EMBL/GenBank/DDBJ databases">
        <authorList>
            <person name="Aslett M."/>
        </authorList>
    </citation>
    <scope>NUCLEOTIDE SEQUENCE [LARGE SCALE GENOMIC DNA]</scope>
    <source>
        <strain evidence="3">Houghton</strain>
    </source>
</reference>
<dbReference type="InterPro" id="IPR012340">
    <property type="entry name" value="NA-bd_OB-fold"/>
</dbReference>
<organism evidence="3 4">
    <name type="scientific">Eimeria brunetti</name>
    <dbReference type="NCBI Taxonomy" id="51314"/>
    <lineage>
        <taxon>Eukaryota</taxon>
        <taxon>Sar</taxon>
        <taxon>Alveolata</taxon>
        <taxon>Apicomplexa</taxon>
        <taxon>Conoidasida</taxon>
        <taxon>Coccidia</taxon>
        <taxon>Eucoccidiorida</taxon>
        <taxon>Eimeriorina</taxon>
        <taxon>Eimeriidae</taxon>
        <taxon>Eimeria</taxon>
    </lineage>
</organism>
<dbReference type="VEuPathDB" id="ToxoDB:EBH_0028460"/>
<keyword evidence="4" id="KW-1185">Reference proteome</keyword>
<dbReference type="OrthoDB" id="1744952at2759"/>
<accession>U6LF29</accession>
<evidence type="ECO:0000313" key="3">
    <source>
        <dbReference type="EMBL" id="CDJ46390.1"/>
    </source>
</evidence>
<dbReference type="InterPro" id="IPR033762">
    <property type="entry name" value="MCM_OB"/>
</dbReference>
<evidence type="ECO:0000256" key="1">
    <source>
        <dbReference type="SAM" id="MobiDB-lite"/>
    </source>
</evidence>
<gene>
    <name evidence="3" type="ORF">EBH_0028460</name>
</gene>
<evidence type="ECO:0000313" key="4">
    <source>
        <dbReference type="Proteomes" id="UP000030750"/>
    </source>
</evidence>
<dbReference type="Gene3D" id="2.20.28.10">
    <property type="match status" value="1"/>
</dbReference>
<feature type="region of interest" description="Disordered" evidence="1">
    <location>
        <begin position="1"/>
        <end position="32"/>
    </location>
</feature>
<evidence type="ECO:0000259" key="2">
    <source>
        <dbReference type="Pfam" id="PF17207"/>
    </source>
</evidence>
<dbReference type="AlphaFoldDB" id="U6LF29"/>
<dbReference type="Pfam" id="PF17207">
    <property type="entry name" value="MCM_OB"/>
    <property type="match status" value="1"/>
</dbReference>
<dbReference type="EMBL" id="HG710369">
    <property type="protein sequence ID" value="CDJ46390.1"/>
    <property type="molecule type" value="Genomic_DNA"/>
</dbReference>
<protein>
    <recommendedName>
        <fullName evidence="2">MCM OB domain-containing protein</fullName>
    </recommendedName>
</protein>
<reference evidence="3" key="1">
    <citation type="submission" date="2013-10" db="EMBL/GenBank/DDBJ databases">
        <title>Genomic analysis of the causative agents of coccidiosis in chickens.</title>
        <authorList>
            <person name="Reid A.J."/>
            <person name="Blake D."/>
            <person name="Billington K."/>
            <person name="Browne H."/>
            <person name="Dunn M."/>
            <person name="Hung S."/>
            <person name="Kawahara F."/>
            <person name="Miranda-Saavedra D."/>
            <person name="Mourier T."/>
            <person name="Nagra H."/>
            <person name="Otto T.D."/>
            <person name="Rawlings N."/>
            <person name="Sanchez A."/>
            <person name="Sanders M."/>
            <person name="Subramaniam C."/>
            <person name="Tay Y."/>
            <person name="Dear P."/>
            <person name="Doerig C."/>
            <person name="Gruber A."/>
            <person name="Parkinson J."/>
            <person name="Shirley M."/>
            <person name="Wan K.L."/>
            <person name="Berriman M."/>
            <person name="Tomley F."/>
            <person name="Pain A."/>
        </authorList>
    </citation>
    <scope>NUCLEOTIDE SEQUENCE [LARGE SCALE GENOMIC DNA]</scope>
    <source>
        <strain evidence="3">Houghton</strain>
    </source>
</reference>